<reference evidence="3" key="1">
    <citation type="submission" date="2019-01" db="EMBL/GenBank/DDBJ databases">
        <title>Cytophagaceae bacterium strain CAR-16.</title>
        <authorList>
            <person name="Chen W.-M."/>
        </authorList>
    </citation>
    <scope>NUCLEOTIDE SEQUENCE [LARGE SCALE GENOMIC DNA]</scope>
    <source>
        <strain evidence="3">CHR27</strain>
    </source>
</reference>
<keyword evidence="3" id="KW-1185">Reference proteome</keyword>
<dbReference type="EMBL" id="SBKP01000002">
    <property type="protein sequence ID" value="RXR30302.1"/>
    <property type="molecule type" value="Genomic_DNA"/>
</dbReference>
<dbReference type="OrthoDB" id="7772848at2"/>
<gene>
    <name evidence="2" type="ORF">EQG66_02915</name>
</gene>
<organism evidence="2 3">
    <name type="scientific">Sphingobium fluviale</name>
    <dbReference type="NCBI Taxonomy" id="2506423"/>
    <lineage>
        <taxon>Bacteria</taxon>
        <taxon>Pseudomonadati</taxon>
        <taxon>Pseudomonadota</taxon>
        <taxon>Alphaproteobacteria</taxon>
        <taxon>Sphingomonadales</taxon>
        <taxon>Sphingomonadaceae</taxon>
        <taxon>Sphingobium</taxon>
    </lineage>
</organism>
<evidence type="ECO:0000313" key="3">
    <source>
        <dbReference type="Proteomes" id="UP000290958"/>
    </source>
</evidence>
<dbReference type="Pfam" id="PF10074">
    <property type="entry name" value="RovC_DNA-bd"/>
    <property type="match status" value="1"/>
</dbReference>
<dbReference type="AlphaFoldDB" id="A0A4Q1KKU2"/>
<accession>A0A4Q1KKU2</accession>
<dbReference type="Proteomes" id="UP000290958">
    <property type="component" value="Unassembled WGS sequence"/>
</dbReference>
<evidence type="ECO:0000313" key="2">
    <source>
        <dbReference type="EMBL" id="RXR30302.1"/>
    </source>
</evidence>
<dbReference type="InterPro" id="IPR018754">
    <property type="entry name" value="RovC-like_DNA-bd"/>
</dbReference>
<sequence length="171" mass="18643">MPQDDTSIVVLAEAPPELDFGSGGDHLPAVIPGSDGEAMVRLANGKHIQIQLLASASNPVVAVIPLNLDGFGRLEAAHRLLAALHGRAIPPDTRLTRQQRTRARRMLQAFDGSRHGATQQDIARALFRLGPVSRDEWQASSTRHAVMALLRDARAMIAGGYRNLLRHKRRS</sequence>
<feature type="domain" description="T6SS Transcription factor RovC-like DNA binding" evidence="1">
    <location>
        <begin position="63"/>
        <end position="166"/>
    </location>
</feature>
<proteinExistence type="predicted"/>
<evidence type="ECO:0000259" key="1">
    <source>
        <dbReference type="Pfam" id="PF10074"/>
    </source>
</evidence>
<protein>
    <submittedName>
        <fullName evidence="2">DUF2285 domain-containing protein</fullName>
    </submittedName>
</protein>
<comment type="caution">
    <text evidence="2">The sequence shown here is derived from an EMBL/GenBank/DDBJ whole genome shotgun (WGS) entry which is preliminary data.</text>
</comment>
<name>A0A4Q1KKU2_9SPHN</name>
<dbReference type="RefSeq" id="WP_129403052.1">
    <property type="nucleotide sequence ID" value="NZ_SBKP01000002.1"/>
</dbReference>